<evidence type="ECO:0000256" key="2">
    <source>
        <dbReference type="ARBA" id="ARBA00022801"/>
    </source>
</evidence>
<dbReference type="SUPFAM" id="SSF53098">
    <property type="entry name" value="Ribonuclease H-like"/>
    <property type="match status" value="1"/>
</dbReference>
<name>A0AAW1XA27_RUBAR</name>
<evidence type="ECO:0000259" key="3">
    <source>
        <dbReference type="SMART" id="SM00474"/>
    </source>
</evidence>
<dbReference type="GO" id="GO:0005737">
    <property type="term" value="C:cytoplasm"/>
    <property type="evidence" value="ECO:0007669"/>
    <property type="project" value="TreeGrafter"/>
</dbReference>
<organism evidence="4 5">
    <name type="scientific">Rubus argutus</name>
    <name type="common">Southern blackberry</name>
    <dbReference type="NCBI Taxonomy" id="59490"/>
    <lineage>
        <taxon>Eukaryota</taxon>
        <taxon>Viridiplantae</taxon>
        <taxon>Streptophyta</taxon>
        <taxon>Embryophyta</taxon>
        <taxon>Tracheophyta</taxon>
        <taxon>Spermatophyta</taxon>
        <taxon>Magnoliopsida</taxon>
        <taxon>eudicotyledons</taxon>
        <taxon>Gunneridae</taxon>
        <taxon>Pentapetalae</taxon>
        <taxon>rosids</taxon>
        <taxon>fabids</taxon>
        <taxon>Rosales</taxon>
        <taxon>Rosaceae</taxon>
        <taxon>Rosoideae</taxon>
        <taxon>Rosoideae incertae sedis</taxon>
        <taxon>Rubus</taxon>
    </lineage>
</organism>
<evidence type="ECO:0000313" key="4">
    <source>
        <dbReference type="EMBL" id="KAK9933680.1"/>
    </source>
</evidence>
<dbReference type="GO" id="GO:0005634">
    <property type="term" value="C:nucleus"/>
    <property type="evidence" value="ECO:0007669"/>
    <property type="project" value="TreeGrafter"/>
</dbReference>
<keyword evidence="5" id="KW-1185">Reference proteome</keyword>
<dbReference type="InterPro" id="IPR051132">
    <property type="entry name" value="3-5_Exonuclease_domain"/>
</dbReference>
<sequence>MENKTAFEFDLGNQWKLYRTVFYQQHFRTIVTETVEGVENWLDDVYAMEGRNPKDVVVGLDAEWKNNDKVAVLQLAVQDTCLIFHIIHAKEIPEKLRSFLNDTNFIFVGVGVEADVQKLYDDWGLTVANFACLYDFRKKKYGPKDTWQTEGLEVMAYRYMRKDMAKDKNTTLSHWNDRNLTEAQVHYASLDAIVSKQLGNTFWITNDEKARIGLRGLL</sequence>
<dbReference type="InterPro" id="IPR012337">
    <property type="entry name" value="RNaseH-like_sf"/>
</dbReference>
<protein>
    <recommendedName>
        <fullName evidence="3">3'-5' exonuclease domain-containing protein</fullName>
    </recommendedName>
</protein>
<comment type="caution">
    <text evidence="4">The sequence shown here is derived from an EMBL/GenBank/DDBJ whole genome shotgun (WGS) entry which is preliminary data.</text>
</comment>
<dbReference type="SMART" id="SM00474">
    <property type="entry name" value="35EXOc"/>
    <property type="match status" value="1"/>
</dbReference>
<proteinExistence type="predicted"/>
<dbReference type="AlphaFoldDB" id="A0AAW1XA27"/>
<dbReference type="Proteomes" id="UP001457282">
    <property type="component" value="Unassembled WGS sequence"/>
</dbReference>
<dbReference type="InterPro" id="IPR036397">
    <property type="entry name" value="RNaseH_sf"/>
</dbReference>
<dbReference type="PANTHER" id="PTHR13620">
    <property type="entry name" value="3-5 EXONUCLEASE"/>
    <property type="match status" value="1"/>
</dbReference>
<feature type="domain" description="3'-5' exonuclease" evidence="3">
    <location>
        <begin position="29"/>
        <end position="207"/>
    </location>
</feature>
<dbReference type="Pfam" id="PF01612">
    <property type="entry name" value="DNA_pol_A_exo1"/>
    <property type="match status" value="1"/>
</dbReference>
<keyword evidence="2" id="KW-0378">Hydrolase</keyword>
<gene>
    <name evidence="4" type="ORF">M0R45_020862</name>
</gene>
<evidence type="ECO:0000256" key="1">
    <source>
        <dbReference type="ARBA" id="ARBA00022722"/>
    </source>
</evidence>
<dbReference type="GO" id="GO:0003676">
    <property type="term" value="F:nucleic acid binding"/>
    <property type="evidence" value="ECO:0007669"/>
    <property type="project" value="InterPro"/>
</dbReference>
<dbReference type="GO" id="GO:0006139">
    <property type="term" value="P:nucleobase-containing compound metabolic process"/>
    <property type="evidence" value="ECO:0007669"/>
    <property type="project" value="InterPro"/>
</dbReference>
<accession>A0AAW1XA27</accession>
<dbReference type="GO" id="GO:0008408">
    <property type="term" value="F:3'-5' exonuclease activity"/>
    <property type="evidence" value="ECO:0007669"/>
    <property type="project" value="InterPro"/>
</dbReference>
<dbReference type="PANTHER" id="PTHR13620:SF121">
    <property type="entry name" value="EMB|CAB82946.1-RELATED"/>
    <property type="match status" value="1"/>
</dbReference>
<dbReference type="EMBL" id="JBEDUW010000004">
    <property type="protein sequence ID" value="KAK9933680.1"/>
    <property type="molecule type" value="Genomic_DNA"/>
</dbReference>
<dbReference type="Gene3D" id="3.30.420.10">
    <property type="entry name" value="Ribonuclease H-like superfamily/Ribonuclease H"/>
    <property type="match status" value="1"/>
</dbReference>
<dbReference type="CDD" id="cd06141">
    <property type="entry name" value="WRN_exo"/>
    <property type="match status" value="1"/>
</dbReference>
<dbReference type="InterPro" id="IPR002562">
    <property type="entry name" value="3'-5'_exonuclease_dom"/>
</dbReference>
<evidence type="ECO:0000313" key="5">
    <source>
        <dbReference type="Proteomes" id="UP001457282"/>
    </source>
</evidence>
<reference evidence="4 5" key="1">
    <citation type="journal article" date="2023" name="G3 (Bethesda)">
        <title>A chromosome-length genome assembly and annotation of blackberry (Rubus argutus, cv. 'Hillquist').</title>
        <authorList>
            <person name="Bruna T."/>
            <person name="Aryal R."/>
            <person name="Dudchenko O."/>
            <person name="Sargent D.J."/>
            <person name="Mead D."/>
            <person name="Buti M."/>
            <person name="Cavallini A."/>
            <person name="Hytonen T."/>
            <person name="Andres J."/>
            <person name="Pham M."/>
            <person name="Weisz D."/>
            <person name="Mascagni F."/>
            <person name="Usai G."/>
            <person name="Natali L."/>
            <person name="Bassil N."/>
            <person name="Fernandez G.E."/>
            <person name="Lomsadze A."/>
            <person name="Armour M."/>
            <person name="Olukolu B."/>
            <person name="Poorten T."/>
            <person name="Britton C."/>
            <person name="Davik J."/>
            <person name="Ashrafi H."/>
            <person name="Aiden E.L."/>
            <person name="Borodovsky M."/>
            <person name="Worthington M."/>
        </authorList>
    </citation>
    <scope>NUCLEOTIDE SEQUENCE [LARGE SCALE GENOMIC DNA]</scope>
    <source>
        <strain evidence="4">PI 553951</strain>
    </source>
</reference>
<keyword evidence="1" id="KW-0540">Nuclease</keyword>